<dbReference type="InterPro" id="IPR033134">
    <property type="entry name" value="Asp/Glu_racemase_AS_2"/>
</dbReference>
<reference evidence="9" key="1">
    <citation type="submission" date="2017-01" db="EMBL/GenBank/DDBJ databases">
        <title>Draft genome of the species Salinivibrio costicola subsp. alcaliphilus.</title>
        <authorList>
            <person name="Lopez-Hermoso C."/>
            <person name="De La Haba R."/>
            <person name="Sanchez-Porro C."/>
            <person name="Ventosa A."/>
        </authorList>
    </citation>
    <scope>NUCLEOTIDE SEQUENCE [LARGE SCALE GENOMIC DNA]</scope>
    <source>
        <strain evidence="9">CBH448</strain>
    </source>
</reference>
<dbReference type="SUPFAM" id="SSF53681">
    <property type="entry name" value="Aspartate/glutamate racemase"/>
    <property type="match status" value="2"/>
</dbReference>
<keyword evidence="3 7" id="KW-0133">Cell shape</keyword>
<dbReference type="PROSITE" id="PS00923">
    <property type="entry name" value="ASP_GLU_RACEMASE_1"/>
    <property type="match status" value="1"/>
</dbReference>
<comment type="function">
    <text evidence="7">Provides the (R)-glutamate required for cell wall biosynthesis.</text>
</comment>
<dbReference type="HAMAP" id="MF_00258">
    <property type="entry name" value="Glu_racemase"/>
    <property type="match status" value="1"/>
</dbReference>
<dbReference type="InterPro" id="IPR001920">
    <property type="entry name" value="Asp/Glu_race"/>
</dbReference>
<keyword evidence="5 7" id="KW-0413">Isomerase</keyword>
<dbReference type="EMBL" id="MUFR01000027">
    <property type="protein sequence ID" value="OOF33551.1"/>
    <property type="molecule type" value="Genomic_DNA"/>
</dbReference>
<dbReference type="Proteomes" id="UP000189431">
    <property type="component" value="Unassembled WGS sequence"/>
</dbReference>
<protein>
    <recommendedName>
        <fullName evidence="2 7">Glutamate racemase</fullName>
        <ecNumber evidence="2 7">5.1.1.3</ecNumber>
    </recommendedName>
</protein>
<accession>A0ABX3KQY8</accession>
<keyword evidence="4 7" id="KW-0573">Peptidoglycan synthesis</keyword>
<dbReference type="InterPro" id="IPR004391">
    <property type="entry name" value="Glu_race"/>
</dbReference>
<evidence type="ECO:0000256" key="2">
    <source>
        <dbReference type="ARBA" id="ARBA00013090"/>
    </source>
</evidence>
<evidence type="ECO:0000256" key="1">
    <source>
        <dbReference type="ARBA" id="ARBA00001602"/>
    </source>
</evidence>
<dbReference type="PANTHER" id="PTHR21198:SF2">
    <property type="entry name" value="GLUTAMATE RACEMASE"/>
    <property type="match status" value="1"/>
</dbReference>
<feature type="binding site" evidence="7">
    <location>
        <begin position="75"/>
        <end position="76"/>
    </location>
    <ligand>
        <name>substrate</name>
    </ligand>
</feature>
<proteinExistence type="inferred from homology"/>
<dbReference type="Gene3D" id="3.40.50.1860">
    <property type="match status" value="2"/>
</dbReference>
<feature type="binding site" evidence="7">
    <location>
        <begin position="10"/>
        <end position="11"/>
    </location>
    <ligand>
        <name>substrate</name>
    </ligand>
</feature>
<keyword evidence="6 7" id="KW-0961">Cell wall biogenesis/degradation</keyword>
<feature type="binding site" evidence="7">
    <location>
        <begin position="184"/>
        <end position="185"/>
    </location>
    <ligand>
        <name>substrate</name>
    </ligand>
</feature>
<dbReference type="PROSITE" id="PS00924">
    <property type="entry name" value="ASP_GLU_RACEMASE_2"/>
    <property type="match status" value="1"/>
</dbReference>
<dbReference type="PANTHER" id="PTHR21198">
    <property type="entry name" value="GLUTAMATE RACEMASE"/>
    <property type="match status" value="1"/>
</dbReference>
<comment type="caution">
    <text evidence="8">The sequence shown here is derived from an EMBL/GenBank/DDBJ whole genome shotgun (WGS) entry which is preliminary data.</text>
</comment>
<evidence type="ECO:0000256" key="5">
    <source>
        <dbReference type="ARBA" id="ARBA00023235"/>
    </source>
</evidence>
<comment type="pathway">
    <text evidence="7">Cell wall biogenesis; peptidoglycan biosynthesis.</text>
</comment>
<dbReference type="EC" id="5.1.1.3" evidence="2 7"/>
<comment type="catalytic activity">
    <reaction evidence="1 7">
        <text>L-glutamate = D-glutamate</text>
        <dbReference type="Rhea" id="RHEA:12813"/>
        <dbReference type="ChEBI" id="CHEBI:29985"/>
        <dbReference type="ChEBI" id="CHEBI:29986"/>
        <dbReference type="EC" id="5.1.1.3"/>
    </reaction>
</comment>
<name>A0ABX3KQY8_SALCS</name>
<evidence type="ECO:0000256" key="6">
    <source>
        <dbReference type="ARBA" id="ARBA00023316"/>
    </source>
</evidence>
<comment type="similarity">
    <text evidence="7">Belongs to the aspartate/glutamate racemases family.</text>
</comment>
<evidence type="ECO:0000256" key="4">
    <source>
        <dbReference type="ARBA" id="ARBA00022984"/>
    </source>
</evidence>
<evidence type="ECO:0000256" key="7">
    <source>
        <dbReference type="HAMAP-Rule" id="MF_00258"/>
    </source>
</evidence>
<dbReference type="Pfam" id="PF01177">
    <property type="entry name" value="Asp_Glu_race"/>
    <property type="match status" value="1"/>
</dbReference>
<dbReference type="NCBIfam" id="TIGR00067">
    <property type="entry name" value="glut_race"/>
    <property type="match status" value="1"/>
</dbReference>
<organism evidence="8 9">
    <name type="scientific">Salinivibrio costicola subsp. alcaliphilus</name>
    <dbReference type="NCBI Taxonomy" id="272773"/>
    <lineage>
        <taxon>Bacteria</taxon>
        <taxon>Pseudomonadati</taxon>
        <taxon>Pseudomonadota</taxon>
        <taxon>Gammaproteobacteria</taxon>
        <taxon>Vibrionales</taxon>
        <taxon>Vibrionaceae</taxon>
        <taxon>Salinivibrio</taxon>
    </lineage>
</organism>
<feature type="active site" description="Proton donor/acceptor" evidence="7">
    <location>
        <position position="74"/>
    </location>
</feature>
<feature type="binding site" evidence="7">
    <location>
        <begin position="42"/>
        <end position="43"/>
    </location>
    <ligand>
        <name>substrate</name>
    </ligand>
</feature>
<evidence type="ECO:0000256" key="3">
    <source>
        <dbReference type="ARBA" id="ARBA00022960"/>
    </source>
</evidence>
<sequence>MAQPNILIFDSGVGGLSIYQSVRELLPDANYTYLFDNAAFPYGELDDTQLITRVTALVSAVCMQHDIDIVVIACNTASTLVLPQLREQLAIPVVGVVPAIKPAAAQSQYKTIGLLATPATVARPYTKQLIADYAKDCHIVSVGTTALVHMAERKLRGEAVNQEDLTAILAPFAATTDTLVLGCTHFPLLREEIQQVLGESVCLIDSGTAIARRIVSLTATLNISSVTATTSGNHAYATATPIKADALSDYIQSIGLTRVSYSPAFLVRSLHGL</sequence>
<evidence type="ECO:0000313" key="8">
    <source>
        <dbReference type="EMBL" id="OOF33551.1"/>
    </source>
</evidence>
<keyword evidence="9" id="KW-1185">Reference proteome</keyword>
<gene>
    <name evidence="7" type="primary">murI</name>
    <name evidence="8" type="ORF">BZJ21_10470</name>
</gene>
<dbReference type="InterPro" id="IPR015942">
    <property type="entry name" value="Asp/Glu/hydantoin_racemase"/>
</dbReference>
<evidence type="ECO:0000313" key="9">
    <source>
        <dbReference type="Proteomes" id="UP000189431"/>
    </source>
</evidence>
<dbReference type="InterPro" id="IPR018187">
    <property type="entry name" value="Asp/Glu_racemase_AS_1"/>
</dbReference>
<feature type="active site" description="Proton donor/acceptor" evidence="7">
    <location>
        <position position="183"/>
    </location>
</feature>
<dbReference type="RefSeq" id="WP_021022550.1">
    <property type="nucleotide sequence ID" value="NZ_MUFR01000027.1"/>
</dbReference>